<feature type="chain" id="PRO_5041246459" evidence="2">
    <location>
        <begin position="16"/>
        <end position="168"/>
    </location>
</feature>
<accession>A0AA39X0H2</accession>
<keyword evidence="4" id="KW-1185">Reference proteome</keyword>
<dbReference type="Proteomes" id="UP001174934">
    <property type="component" value="Unassembled WGS sequence"/>
</dbReference>
<reference evidence="3" key="1">
    <citation type="submission" date="2023-06" db="EMBL/GenBank/DDBJ databases">
        <title>Genome-scale phylogeny and comparative genomics of the fungal order Sordariales.</title>
        <authorList>
            <consortium name="Lawrence Berkeley National Laboratory"/>
            <person name="Hensen N."/>
            <person name="Bonometti L."/>
            <person name="Westerberg I."/>
            <person name="Brannstrom I.O."/>
            <person name="Guillou S."/>
            <person name="Cros-Aarteil S."/>
            <person name="Calhoun S."/>
            <person name="Haridas S."/>
            <person name="Kuo A."/>
            <person name="Mondo S."/>
            <person name="Pangilinan J."/>
            <person name="Riley R."/>
            <person name="LaButti K."/>
            <person name="Andreopoulos B."/>
            <person name="Lipzen A."/>
            <person name="Chen C."/>
            <person name="Yanf M."/>
            <person name="Daum C."/>
            <person name="Ng V."/>
            <person name="Clum A."/>
            <person name="Steindorff A."/>
            <person name="Ohm R."/>
            <person name="Martin F."/>
            <person name="Silar P."/>
            <person name="Natvig D."/>
            <person name="Lalanne C."/>
            <person name="Gautier V."/>
            <person name="Ament-velasquez S.L."/>
            <person name="Kruys A."/>
            <person name="Hutchinson M.I."/>
            <person name="Powell A.J."/>
            <person name="Barry K."/>
            <person name="Miller A.N."/>
            <person name="Grigoriev I.V."/>
            <person name="Debuchy R."/>
            <person name="Gladieux P."/>
            <person name="Thoren M.H."/>
            <person name="Johannesson H."/>
        </authorList>
    </citation>
    <scope>NUCLEOTIDE SEQUENCE</scope>
    <source>
        <strain evidence="3">SMH3391-2</strain>
    </source>
</reference>
<dbReference type="EMBL" id="JAULSR010000003">
    <property type="protein sequence ID" value="KAK0624732.1"/>
    <property type="molecule type" value="Genomic_DNA"/>
</dbReference>
<sequence>MTALSLSLFLLNASATPLNDNNEAALSQALTSTSLALSDRTRAAAPPSACASTPNPCSSWTATPRPKARAGSSYLRAPTATYTPIGGMTGFLCAKSICSDFGAHAAIIRLSQGETGAPQPIARFYAEPKCAGVQRHRVALPLNELAVCQNAREYNAMCWQSGTAIIAC</sequence>
<gene>
    <name evidence="3" type="ORF">B0T17DRAFT_616916</name>
</gene>
<evidence type="ECO:0000313" key="4">
    <source>
        <dbReference type="Proteomes" id="UP001174934"/>
    </source>
</evidence>
<keyword evidence="2" id="KW-0732">Signal</keyword>
<organism evidence="3 4">
    <name type="scientific">Bombardia bombarda</name>
    <dbReference type="NCBI Taxonomy" id="252184"/>
    <lineage>
        <taxon>Eukaryota</taxon>
        <taxon>Fungi</taxon>
        <taxon>Dikarya</taxon>
        <taxon>Ascomycota</taxon>
        <taxon>Pezizomycotina</taxon>
        <taxon>Sordariomycetes</taxon>
        <taxon>Sordariomycetidae</taxon>
        <taxon>Sordariales</taxon>
        <taxon>Lasiosphaeriaceae</taxon>
        <taxon>Bombardia</taxon>
    </lineage>
</organism>
<evidence type="ECO:0000256" key="2">
    <source>
        <dbReference type="SAM" id="SignalP"/>
    </source>
</evidence>
<evidence type="ECO:0000256" key="1">
    <source>
        <dbReference type="SAM" id="MobiDB-lite"/>
    </source>
</evidence>
<proteinExistence type="predicted"/>
<feature type="region of interest" description="Disordered" evidence="1">
    <location>
        <begin position="46"/>
        <end position="69"/>
    </location>
</feature>
<feature type="compositionally biased region" description="Low complexity" evidence="1">
    <location>
        <begin position="46"/>
        <end position="59"/>
    </location>
</feature>
<evidence type="ECO:0000313" key="3">
    <source>
        <dbReference type="EMBL" id="KAK0624732.1"/>
    </source>
</evidence>
<comment type="caution">
    <text evidence="3">The sequence shown here is derived from an EMBL/GenBank/DDBJ whole genome shotgun (WGS) entry which is preliminary data.</text>
</comment>
<feature type="signal peptide" evidence="2">
    <location>
        <begin position="1"/>
        <end position="15"/>
    </location>
</feature>
<protein>
    <submittedName>
        <fullName evidence="3">Uncharacterized protein</fullName>
    </submittedName>
</protein>
<dbReference type="AlphaFoldDB" id="A0AA39X0H2"/>
<name>A0AA39X0H2_9PEZI</name>